<feature type="coiled-coil region" evidence="3">
    <location>
        <begin position="886"/>
        <end position="931"/>
    </location>
</feature>
<dbReference type="OrthoDB" id="406819at2759"/>
<protein>
    <recommendedName>
        <fullName evidence="5">RCC1-like domain-containing protein</fullName>
    </recommendedName>
</protein>
<feature type="repeat" description="RCC1" evidence="2">
    <location>
        <begin position="5"/>
        <end position="57"/>
    </location>
</feature>
<evidence type="ECO:0000256" key="1">
    <source>
        <dbReference type="ARBA" id="ARBA00022737"/>
    </source>
</evidence>
<feature type="domain" description="RCC1-like" evidence="5">
    <location>
        <begin position="7"/>
        <end position="352"/>
    </location>
</feature>
<dbReference type="InterPro" id="IPR009091">
    <property type="entry name" value="RCC1/BLIP-II"/>
</dbReference>
<keyword evidence="7" id="KW-1185">Reference proteome</keyword>
<comment type="caution">
    <text evidence="6">The sequence shown here is derived from an EMBL/GenBank/DDBJ whole genome shotgun (WGS) entry which is preliminary data.</text>
</comment>
<feature type="repeat" description="RCC1" evidence="2">
    <location>
        <begin position="112"/>
        <end position="163"/>
    </location>
</feature>
<dbReference type="InterPro" id="IPR051210">
    <property type="entry name" value="Ub_ligase/GEF_domain"/>
</dbReference>
<evidence type="ECO:0000313" key="6">
    <source>
        <dbReference type="EMBL" id="OMJ68419.1"/>
    </source>
</evidence>
<dbReference type="PROSITE" id="PS00626">
    <property type="entry name" value="RCC1_2"/>
    <property type="match status" value="2"/>
</dbReference>
<reference evidence="6 7" key="1">
    <citation type="submission" date="2016-11" db="EMBL/GenBank/DDBJ databases">
        <title>The macronuclear genome of Stentor coeruleus: a giant cell with tiny introns.</title>
        <authorList>
            <person name="Slabodnick M."/>
            <person name="Ruby J.G."/>
            <person name="Reiff S.B."/>
            <person name="Swart E.C."/>
            <person name="Gosai S."/>
            <person name="Prabakaran S."/>
            <person name="Witkowska E."/>
            <person name="Larue G.E."/>
            <person name="Fisher S."/>
            <person name="Freeman R.M."/>
            <person name="Gunawardena J."/>
            <person name="Chu W."/>
            <person name="Stover N.A."/>
            <person name="Gregory B.D."/>
            <person name="Nowacki M."/>
            <person name="Derisi J."/>
            <person name="Roy S.W."/>
            <person name="Marshall W.F."/>
            <person name="Sood P."/>
        </authorList>
    </citation>
    <scope>NUCLEOTIDE SEQUENCE [LARGE SCALE GENOMIC DNA]</scope>
    <source>
        <strain evidence="6">WM001</strain>
    </source>
</reference>
<evidence type="ECO:0000256" key="2">
    <source>
        <dbReference type="PROSITE-ProRule" id="PRU00235"/>
    </source>
</evidence>
<dbReference type="EMBL" id="MPUH01001333">
    <property type="protein sequence ID" value="OMJ68419.1"/>
    <property type="molecule type" value="Genomic_DNA"/>
</dbReference>
<evidence type="ECO:0000256" key="4">
    <source>
        <dbReference type="SAM" id="MobiDB-lite"/>
    </source>
</evidence>
<proteinExistence type="predicted"/>
<feature type="region of interest" description="Disordered" evidence="4">
    <location>
        <begin position="441"/>
        <end position="471"/>
    </location>
</feature>
<organism evidence="6 7">
    <name type="scientific">Stentor coeruleus</name>
    <dbReference type="NCBI Taxonomy" id="5963"/>
    <lineage>
        <taxon>Eukaryota</taxon>
        <taxon>Sar</taxon>
        <taxon>Alveolata</taxon>
        <taxon>Ciliophora</taxon>
        <taxon>Postciliodesmatophora</taxon>
        <taxon>Heterotrichea</taxon>
        <taxon>Heterotrichida</taxon>
        <taxon>Stentoridae</taxon>
        <taxon>Stentor</taxon>
    </lineage>
</organism>
<sequence length="1023" mass="116260">MESYTEIFAWGGDSFGQLGLGNKHSGKTYSSPRFCSFNILIKDISCGEEHSAFISQSGHVYCMGSNNDGRLGLGNKNIRQSSSPCLVEGLTSYKCIKLSCGWGHTVVITDDGSVFSWGVGEFGALGNGKGDNAWSPIRCLLPKSMKGLEVSSGSRHTGLIVEDNKIKLLLMTGSGEAGQLGTGKREKEYSYVIINMIEEVQSVSCGVFHTLILGISGKIYATGGNSFGQLGLGNKKSSTRPERVSLDSYIIKISCCSHSAAISDKGQLFVWGTGVFGEYLLPTKFSIPVCKDVVIGGSYGLAVDISGNVHAWGANSNGELGVGDYESKANPTLISFMKGKTIKKLSCGGNYVLGIGLDVVVEKKNELSIIEEVNGKNMKKDENFRVRNDDKSRGVYEKTRGCSMDIEKIRHFDPEIRYKENDKIKICDVDNRNRARHSEIDYRGLEKKAGDQDKRDQERCRGKENDRENKEKRNLKVENLKNELAKTVEKNNQYKGECQRLEREIEEVYNTMEFTIKDLQLSNNHLKQALEESQKHNYGLGLEVKSCKDEVQKYKKMTEELKLASKIEASQRIDEINQNMQEKYIEEIREMKILQEQDTVKRKQLEKNIEISSRHIASLDEAMSKSQTECMMLRNQLENSLKTYEMNKESLQLEIENYYKENNDLKLMMEKSCEDMKELEYNNDKLICEKKEIMINMERVFEENKGLEKENQELKMHISSLCDQNKDIKSQLAEYYKETTEINARIESASKQSLDYMSQASSLAEELKTLMNKNEILVQEKSQLQSQLEKSIKNSTTLENSLENLQKQIKILTQEKNELTLFMKNQLENLETQIENQSDLQSQLSLSNQTLDDYKLQLTNLSQQIPEYISTINNQNSDIIEWETKYQLLLDENNILKETVTDLENKNKNMLENLEKDLAQKAKEYKQRTIQMLNTPNKSSSPFMKHLTNVGHCRGRSEDQSFDAKNGDAEDGLKYEKITQNSVVGQNLKDSITPTSEDIRSKIATLMKNRMKIEEKIQNLGQE</sequence>
<feature type="coiled-coil region" evidence="3">
    <location>
        <begin position="760"/>
        <end position="822"/>
    </location>
</feature>
<evidence type="ECO:0000259" key="5">
    <source>
        <dbReference type="Pfam" id="PF25390"/>
    </source>
</evidence>
<feature type="repeat" description="RCC1" evidence="2">
    <location>
        <begin position="307"/>
        <end position="358"/>
    </location>
</feature>
<keyword evidence="3" id="KW-0175">Coiled coil</keyword>
<feature type="repeat" description="RCC1" evidence="2">
    <location>
        <begin position="217"/>
        <end position="266"/>
    </location>
</feature>
<dbReference type="Proteomes" id="UP000187209">
    <property type="component" value="Unassembled WGS sequence"/>
</dbReference>
<dbReference type="PANTHER" id="PTHR22870">
    <property type="entry name" value="REGULATOR OF CHROMOSOME CONDENSATION"/>
    <property type="match status" value="1"/>
</dbReference>
<dbReference type="InterPro" id="IPR000408">
    <property type="entry name" value="Reg_chr_condens"/>
</dbReference>
<dbReference type="InterPro" id="IPR058923">
    <property type="entry name" value="RCC1-like_dom"/>
</dbReference>
<dbReference type="PROSITE" id="PS50012">
    <property type="entry name" value="RCC1_3"/>
    <property type="match status" value="6"/>
</dbReference>
<feature type="repeat" description="RCC1" evidence="2">
    <location>
        <begin position="167"/>
        <end position="216"/>
    </location>
</feature>
<feature type="coiled-coil region" evidence="3">
    <location>
        <begin position="577"/>
        <end position="724"/>
    </location>
</feature>
<keyword evidence="1" id="KW-0677">Repeat</keyword>
<evidence type="ECO:0000256" key="3">
    <source>
        <dbReference type="SAM" id="Coils"/>
    </source>
</evidence>
<name>A0A1R2AV56_9CILI</name>
<dbReference type="SUPFAM" id="SSF50985">
    <property type="entry name" value="RCC1/BLIP-II"/>
    <property type="match status" value="1"/>
</dbReference>
<dbReference type="Gene3D" id="2.130.10.30">
    <property type="entry name" value="Regulator of chromosome condensation 1/beta-lactamase-inhibitor protein II"/>
    <property type="match status" value="2"/>
</dbReference>
<feature type="repeat" description="RCC1" evidence="2">
    <location>
        <begin position="58"/>
        <end position="111"/>
    </location>
</feature>
<dbReference type="PANTHER" id="PTHR22870:SF408">
    <property type="entry name" value="OS09G0560450 PROTEIN"/>
    <property type="match status" value="1"/>
</dbReference>
<gene>
    <name evidence="6" type="ORF">SteCoe_34128</name>
</gene>
<dbReference type="AlphaFoldDB" id="A0A1R2AV56"/>
<evidence type="ECO:0000313" key="7">
    <source>
        <dbReference type="Proteomes" id="UP000187209"/>
    </source>
</evidence>
<accession>A0A1R2AV56</accession>
<dbReference type="Pfam" id="PF25390">
    <property type="entry name" value="WD40_RLD"/>
    <property type="match status" value="1"/>
</dbReference>
<dbReference type="PRINTS" id="PR00633">
    <property type="entry name" value="RCCNDNSATION"/>
</dbReference>